<evidence type="ECO:0000313" key="2">
    <source>
        <dbReference type="EMBL" id="GGD02755.1"/>
    </source>
</evidence>
<feature type="transmembrane region" description="Helical" evidence="1">
    <location>
        <begin position="55"/>
        <end position="77"/>
    </location>
</feature>
<dbReference type="EMBL" id="BMIN01000002">
    <property type="protein sequence ID" value="GGD02755.1"/>
    <property type="molecule type" value="Genomic_DNA"/>
</dbReference>
<dbReference type="Proteomes" id="UP000642571">
    <property type="component" value="Unassembled WGS sequence"/>
</dbReference>
<gene>
    <name evidence="2" type="ORF">GCM10011389_07810</name>
</gene>
<keyword evidence="1" id="KW-0472">Membrane</keyword>
<keyword evidence="1" id="KW-1133">Transmembrane helix</keyword>
<sequence>MKAMIGQDTKPIKVGMIVIFIIGSFFFPLFLVIFFQDIFFFSRDHIYFQPLLSAYVLFFAGSMLMAGTLLLDLLYNSRREHKNLKHRPWMFFLGLPAVILTCILGINSYFYFDPKGLHFNEAFTLERTDMEWSDMKEVIKVTTRENNTITLKEHEFIGKDGSHFTVQNDRDFFDYRNKIYAYLEAADVPMKTVFIEPEE</sequence>
<name>A0ABQ1PSC6_9BACI</name>
<protein>
    <submittedName>
        <fullName evidence="2">Uncharacterized protein</fullName>
    </submittedName>
</protein>
<evidence type="ECO:0000256" key="1">
    <source>
        <dbReference type="SAM" id="Phobius"/>
    </source>
</evidence>
<accession>A0ABQ1PSC6</accession>
<keyword evidence="1" id="KW-0812">Transmembrane</keyword>
<dbReference type="RefSeq" id="WP_188651076.1">
    <property type="nucleotide sequence ID" value="NZ_BMIN01000002.1"/>
</dbReference>
<feature type="transmembrane region" description="Helical" evidence="1">
    <location>
        <begin position="89"/>
        <end position="112"/>
    </location>
</feature>
<organism evidence="2 3">
    <name type="scientific">Pontibacillus salipaludis</name>
    <dbReference type="NCBI Taxonomy" id="1697394"/>
    <lineage>
        <taxon>Bacteria</taxon>
        <taxon>Bacillati</taxon>
        <taxon>Bacillota</taxon>
        <taxon>Bacilli</taxon>
        <taxon>Bacillales</taxon>
        <taxon>Bacillaceae</taxon>
        <taxon>Pontibacillus</taxon>
    </lineage>
</organism>
<proteinExistence type="predicted"/>
<comment type="caution">
    <text evidence="2">The sequence shown here is derived from an EMBL/GenBank/DDBJ whole genome shotgun (WGS) entry which is preliminary data.</text>
</comment>
<evidence type="ECO:0000313" key="3">
    <source>
        <dbReference type="Proteomes" id="UP000642571"/>
    </source>
</evidence>
<reference evidence="3" key="1">
    <citation type="journal article" date="2019" name="Int. J. Syst. Evol. Microbiol.">
        <title>The Global Catalogue of Microorganisms (GCM) 10K type strain sequencing project: providing services to taxonomists for standard genome sequencing and annotation.</title>
        <authorList>
            <consortium name="The Broad Institute Genomics Platform"/>
            <consortium name="The Broad Institute Genome Sequencing Center for Infectious Disease"/>
            <person name="Wu L."/>
            <person name="Ma J."/>
        </authorList>
    </citation>
    <scope>NUCLEOTIDE SEQUENCE [LARGE SCALE GENOMIC DNA]</scope>
    <source>
        <strain evidence="3">CGMCC 1.15353</strain>
    </source>
</reference>
<keyword evidence="3" id="KW-1185">Reference proteome</keyword>
<feature type="transmembrane region" description="Helical" evidence="1">
    <location>
        <begin position="12"/>
        <end position="35"/>
    </location>
</feature>